<proteinExistence type="predicted"/>
<gene>
    <name evidence="2" type="ORF">UU65_C0002G0073</name>
</gene>
<keyword evidence="1" id="KW-0812">Transmembrane</keyword>
<dbReference type="EMBL" id="LCBL01000002">
    <property type="protein sequence ID" value="KKS09295.1"/>
    <property type="molecule type" value="Genomic_DNA"/>
</dbReference>
<feature type="transmembrane region" description="Helical" evidence="1">
    <location>
        <begin position="12"/>
        <end position="31"/>
    </location>
</feature>
<organism evidence="2 3">
    <name type="scientific">candidate division CPR2 bacterium GW2011_GWC1_41_48</name>
    <dbReference type="NCBI Taxonomy" id="1618344"/>
    <lineage>
        <taxon>Bacteria</taxon>
        <taxon>Bacteria division CPR2</taxon>
    </lineage>
</organism>
<protein>
    <submittedName>
        <fullName evidence="2">Septum formation initiator</fullName>
    </submittedName>
</protein>
<accession>A0A0G0W8J0</accession>
<evidence type="ECO:0000256" key="1">
    <source>
        <dbReference type="SAM" id="Phobius"/>
    </source>
</evidence>
<keyword evidence="1" id="KW-0472">Membrane</keyword>
<dbReference type="AlphaFoldDB" id="A0A0G0W8J0"/>
<sequence length="127" mass="15139">MKRSPIPSKGKLRLKMFLIFLVIVYLFFLVGKTVYENYKFNKQLSALQDEINASEIKINKMKEDIEYFKTDEYREREAREKLNKQKPGETVIVITPDGKEAPKANIKKEEDPNYVKWWEYLSGRLEK</sequence>
<dbReference type="Proteomes" id="UP000033869">
    <property type="component" value="Unassembled WGS sequence"/>
</dbReference>
<dbReference type="Pfam" id="PF04977">
    <property type="entry name" value="DivIC"/>
    <property type="match status" value="1"/>
</dbReference>
<reference evidence="2 3" key="1">
    <citation type="journal article" date="2015" name="Nature">
        <title>rRNA introns, odd ribosomes, and small enigmatic genomes across a large radiation of phyla.</title>
        <authorList>
            <person name="Brown C.T."/>
            <person name="Hug L.A."/>
            <person name="Thomas B.C."/>
            <person name="Sharon I."/>
            <person name="Castelle C.J."/>
            <person name="Singh A."/>
            <person name="Wilkins M.J."/>
            <person name="Williams K.H."/>
            <person name="Banfield J.F."/>
        </authorList>
    </citation>
    <scope>NUCLEOTIDE SEQUENCE [LARGE SCALE GENOMIC DNA]</scope>
</reference>
<evidence type="ECO:0000313" key="3">
    <source>
        <dbReference type="Proteomes" id="UP000033869"/>
    </source>
</evidence>
<dbReference type="InterPro" id="IPR007060">
    <property type="entry name" value="FtsL/DivIC"/>
</dbReference>
<keyword evidence="1" id="KW-1133">Transmembrane helix</keyword>
<evidence type="ECO:0000313" key="2">
    <source>
        <dbReference type="EMBL" id="KKS09295.1"/>
    </source>
</evidence>
<name>A0A0G0W8J0_UNCC2</name>
<comment type="caution">
    <text evidence="2">The sequence shown here is derived from an EMBL/GenBank/DDBJ whole genome shotgun (WGS) entry which is preliminary data.</text>
</comment>